<dbReference type="AlphaFoldDB" id="A0A0G4ED85"/>
<dbReference type="VEuPathDB" id="CryptoDB:Vbra_11229"/>
<dbReference type="Proteomes" id="UP000041254">
    <property type="component" value="Unassembled WGS sequence"/>
</dbReference>
<feature type="region of interest" description="Disordered" evidence="1">
    <location>
        <begin position="452"/>
        <end position="472"/>
    </location>
</feature>
<name>A0A0G4ED85_VITBC</name>
<feature type="compositionally biased region" description="Polar residues" evidence="1">
    <location>
        <begin position="10"/>
        <end position="21"/>
    </location>
</feature>
<accession>A0A0G4ED85</accession>
<proteinExistence type="predicted"/>
<keyword evidence="3" id="KW-1185">Reference proteome</keyword>
<feature type="compositionally biased region" description="Polar residues" evidence="1">
    <location>
        <begin position="517"/>
        <end position="531"/>
    </location>
</feature>
<feature type="region of interest" description="Disordered" evidence="1">
    <location>
        <begin position="506"/>
        <end position="531"/>
    </location>
</feature>
<organism evidence="2 3">
    <name type="scientific">Vitrella brassicaformis (strain CCMP3155)</name>
    <dbReference type="NCBI Taxonomy" id="1169540"/>
    <lineage>
        <taxon>Eukaryota</taxon>
        <taxon>Sar</taxon>
        <taxon>Alveolata</taxon>
        <taxon>Colpodellida</taxon>
        <taxon>Vitrellaceae</taxon>
        <taxon>Vitrella</taxon>
    </lineage>
</organism>
<dbReference type="EMBL" id="CDMY01000176">
    <property type="protein sequence ID" value="CEL93519.1"/>
    <property type="molecule type" value="Genomic_DNA"/>
</dbReference>
<feature type="region of interest" description="Disordered" evidence="1">
    <location>
        <begin position="124"/>
        <end position="178"/>
    </location>
</feature>
<protein>
    <submittedName>
        <fullName evidence="2">Uncharacterized protein</fullName>
    </submittedName>
</protein>
<dbReference type="InParanoid" id="A0A0G4ED85"/>
<evidence type="ECO:0000313" key="3">
    <source>
        <dbReference type="Proteomes" id="UP000041254"/>
    </source>
</evidence>
<feature type="region of interest" description="Disordered" evidence="1">
    <location>
        <begin position="1"/>
        <end position="23"/>
    </location>
</feature>
<evidence type="ECO:0000256" key="1">
    <source>
        <dbReference type="SAM" id="MobiDB-lite"/>
    </source>
</evidence>
<gene>
    <name evidence="2" type="ORF">Vbra_11229</name>
</gene>
<evidence type="ECO:0000313" key="2">
    <source>
        <dbReference type="EMBL" id="CEL93519.1"/>
    </source>
</evidence>
<sequence length="626" mass="70533">MLQRGRGRRTSFQPSLRNNSLPPLDDIDMGYYDNDLTLTDLFATRQRLSRGSRASAVDKKVDIARKHKRLVKSVDSYLCTMPEAPCLSERERRLRDLLWTKEDVPALPRHLVVDVKRLTDEVNGKDQLRSLTERSTNSPNARKRDPSSSPPPPPVALPALATNAPQSPSIDWPLPPPSALPPHDRAILMNISRHLKLKVNEDKRNERRSLCDRMRIGLWMVACAYSVRGFEDALTSGFTRATRRLSGGFVLMDGEIGASPVSRRDVLMRRRAARHSWGMATSVMMASRRFVRMKRPNHSIEVVKSFVKQLTSLKHCIELRKKVRKMMHAITHFQRSARVGLARIRAAYAAIERQWLWVEALVIARTINVAADRLAGDYTKYEQGGKSSLMDFIEQHRIPGAWRHAKIRSIYVENANLWYEQYQQHKKSLKKYAKACQEWRLEALTYGLSNRSKWPSMPRPPRPLPEGLTQQVSPERLEEAILSSTHLKKKLETTLKAASNAFLSTVKPPKRPLCSPDPSSQLAPPSPSMLTSFVRESPRRLSLRSATKKLLQSVHEQQNTQQAADEAASIAARLEVPTGGELRQTRTSLLGDLAMVAAEKERDGGVSEGAKATAWGNVVSLGDPDS</sequence>
<reference evidence="2 3" key="1">
    <citation type="submission" date="2014-11" db="EMBL/GenBank/DDBJ databases">
        <authorList>
            <person name="Zhu J."/>
            <person name="Qi W."/>
            <person name="Song R."/>
        </authorList>
    </citation>
    <scope>NUCLEOTIDE SEQUENCE [LARGE SCALE GENOMIC DNA]</scope>
</reference>